<dbReference type="RefSeq" id="WP_221426337.1">
    <property type="nucleotide sequence ID" value="NZ_CP081295.1"/>
</dbReference>
<accession>A0ABX8ZPD2</accession>
<evidence type="ECO:0000256" key="1">
    <source>
        <dbReference type="SAM" id="Coils"/>
    </source>
</evidence>
<keyword evidence="2" id="KW-0732">Signal</keyword>
<protein>
    <recommendedName>
        <fullName evidence="5">Peptidase M48 domain-containing protein</fullName>
    </recommendedName>
</protein>
<keyword evidence="1" id="KW-0175">Coiled coil</keyword>
<evidence type="ECO:0000256" key="2">
    <source>
        <dbReference type="SAM" id="SignalP"/>
    </source>
</evidence>
<evidence type="ECO:0008006" key="5">
    <source>
        <dbReference type="Google" id="ProtNLM"/>
    </source>
</evidence>
<dbReference type="EMBL" id="CP081295">
    <property type="protein sequence ID" value="QZD90878.1"/>
    <property type="molecule type" value="Genomic_DNA"/>
</dbReference>
<keyword evidence="4" id="KW-1185">Reference proteome</keyword>
<dbReference type="Proteomes" id="UP000824281">
    <property type="component" value="Chromosome"/>
</dbReference>
<evidence type="ECO:0000313" key="3">
    <source>
        <dbReference type="EMBL" id="QZD90878.1"/>
    </source>
</evidence>
<organism evidence="3 4">
    <name type="scientific">Qipengyuania aurantiaca</name>
    <dbReference type="NCBI Taxonomy" id="2867233"/>
    <lineage>
        <taxon>Bacteria</taxon>
        <taxon>Pseudomonadati</taxon>
        <taxon>Pseudomonadota</taxon>
        <taxon>Alphaproteobacteria</taxon>
        <taxon>Sphingomonadales</taxon>
        <taxon>Erythrobacteraceae</taxon>
        <taxon>Qipengyuania</taxon>
    </lineage>
</organism>
<feature type="chain" id="PRO_5045698854" description="Peptidase M48 domain-containing protein" evidence="2">
    <location>
        <begin position="25"/>
        <end position="318"/>
    </location>
</feature>
<feature type="signal peptide" evidence="2">
    <location>
        <begin position="1"/>
        <end position="24"/>
    </location>
</feature>
<gene>
    <name evidence="3" type="ORF">K3148_05705</name>
</gene>
<reference evidence="3 4" key="1">
    <citation type="submission" date="2021-08" db="EMBL/GenBank/DDBJ databases">
        <title>Comparative Genomics Analysis of the Genus Qipengyuania Reveals Extensive Genetic Diversity and Metabolic Versatility, Including the Description of Fifteen Novel Species.</title>
        <authorList>
            <person name="Liu Y."/>
        </authorList>
    </citation>
    <scope>NUCLEOTIDE SEQUENCE [LARGE SCALE GENOMIC DNA]</scope>
    <source>
        <strain evidence="3 4">1NDH13</strain>
    </source>
</reference>
<sequence>MGLRARLAGLAALALSCAATPLSAGDADNPLAVFQQREGRLFDTGWQLARANRAYCGRGEPSIGLLIHDASNYARSDEVRRALSLEGDIGVQAVASGSPAATAGAQVNRTIFALDGTPLEERFTPTQPSVERTLRIEEAMATSLADGVIDLQFSGPVGEVSLRGVETCTATFRLEPGKRAYAGDETVFFGDSFMAFGLSKDAFAAAVAHELAHVVLAHPARKLAEDWGMDETRESERVADRMMPWLLFNAGYDPQGAAQFMRAWGPKHSGGLLRKRTHDGWDERLQMIEEEIAILEAQVARNRWQPGEADWASRFAAD</sequence>
<dbReference type="PROSITE" id="PS51257">
    <property type="entry name" value="PROKAR_LIPOPROTEIN"/>
    <property type="match status" value="1"/>
</dbReference>
<name>A0ABX8ZPD2_9SPHN</name>
<proteinExistence type="predicted"/>
<feature type="coiled-coil region" evidence="1">
    <location>
        <begin position="278"/>
        <end position="305"/>
    </location>
</feature>
<evidence type="ECO:0000313" key="4">
    <source>
        <dbReference type="Proteomes" id="UP000824281"/>
    </source>
</evidence>